<organism evidence="4">
    <name type="scientific">candidate division CPR3 bacterium</name>
    <dbReference type="NCBI Taxonomy" id="2268181"/>
    <lineage>
        <taxon>Bacteria</taxon>
        <taxon>Bacteria division CPR3</taxon>
    </lineage>
</organism>
<dbReference type="NCBIfam" id="TIGR01730">
    <property type="entry name" value="RND_mfp"/>
    <property type="match status" value="1"/>
</dbReference>
<dbReference type="GO" id="GO:0022857">
    <property type="term" value="F:transmembrane transporter activity"/>
    <property type="evidence" value="ECO:0007669"/>
    <property type="project" value="InterPro"/>
</dbReference>
<comment type="caution">
    <text evidence="4">The sequence shown here is derived from an EMBL/GenBank/DDBJ whole genome shotgun (WGS) entry which is preliminary data.</text>
</comment>
<comment type="subcellular location">
    <subcellularLocation>
        <location evidence="1">Cell envelope</location>
    </subcellularLocation>
</comment>
<proteinExistence type="inferred from homology"/>
<sequence>DFSAAQKTILSSAKSSINTEIAAVANTQQNILIQKVTNENAIATAEVALILKEAGVVPEKITAQQAKVKLAQASVQSIQAQLSKTVLSAPFTGVVTKQTARIGEIVVANEAVVSLLSEAAFEIEVNIPEADIARITTGNKASVTLDAYGRSVKFEAVVQQVDLAGTLIEGVAVYKTILQFVEADERIKSGMTANVDIVAATATDVTFVPQRAVISRDDGRIVRIVVDGKIKEVAVEVGLRGSEGTIEIISGIQEGDEVVVFIEE</sequence>
<dbReference type="PANTHER" id="PTHR32347">
    <property type="entry name" value="EFFLUX SYSTEM COMPONENT YKNX-RELATED"/>
    <property type="match status" value="1"/>
</dbReference>
<evidence type="ECO:0000256" key="2">
    <source>
        <dbReference type="ARBA" id="ARBA00009477"/>
    </source>
</evidence>
<name>A0A7C1SPQ5_UNCC3</name>
<dbReference type="Gene3D" id="2.40.420.20">
    <property type="match status" value="1"/>
</dbReference>
<dbReference type="InterPro" id="IPR006143">
    <property type="entry name" value="RND_pump_MFP"/>
</dbReference>
<accession>A0A7C1SPQ5</accession>
<keyword evidence="3" id="KW-0175">Coiled coil</keyword>
<protein>
    <submittedName>
        <fullName evidence="4">Efflux RND transporter periplasmic adaptor subunit</fullName>
    </submittedName>
</protein>
<dbReference type="GO" id="GO:0030313">
    <property type="term" value="C:cell envelope"/>
    <property type="evidence" value="ECO:0007669"/>
    <property type="project" value="UniProtKB-SubCell"/>
</dbReference>
<gene>
    <name evidence="4" type="ORF">ENI13_00770</name>
</gene>
<dbReference type="AlphaFoldDB" id="A0A7C1SPQ5"/>
<comment type="similarity">
    <text evidence="2">Belongs to the membrane fusion protein (MFP) (TC 8.A.1) family.</text>
</comment>
<dbReference type="Gene3D" id="2.40.50.100">
    <property type="match status" value="1"/>
</dbReference>
<dbReference type="GO" id="GO:0016020">
    <property type="term" value="C:membrane"/>
    <property type="evidence" value="ECO:0007669"/>
    <property type="project" value="InterPro"/>
</dbReference>
<evidence type="ECO:0000256" key="3">
    <source>
        <dbReference type="ARBA" id="ARBA00023054"/>
    </source>
</evidence>
<dbReference type="EMBL" id="DRHL01000038">
    <property type="protein sequence ID" value="HEB13495.1"/>
    <property type="molecule type" value="Genomic_DNA"/>
</dbReference>
<evidence type="ECO:0000313" key="4">
    <source>
        <dbReference type="EMBL" id="HEB13495.1"/>
    </source>
</evidence>
<dbReference type="SUPFAM" id="SSF111369">
    <property type="entry name" value="HlyD-like secretion proteins"/>
    <property type="match status" value="1"/>
</dbReference>
<dbReference type="Gene3D" id="2.40.30.170">
    <property type="match status" value="1"/>
</dbReference>
<dbReference type="Proteomes" id="UP000885695">
    <property type="component" value="Unassembled WGS sequence"/>
</dbReference>
<evidence type="ECO:0000256" key="1">
    <source>
        <dbReference type="ARBA" id="ARBA00004196"/>
    </source>
</evidence>
<reference evidence="4" key="1">
    <citation type="journal article" date="2020" name="mSystems">
        <title>Genome- and Community-Level Interaction Insights into Carbon Utilization and Element Cycling Functions of Hydrothermarchaeota in Hydrothermal Sediment.</title>
        <authorList>
            <person name="Zhou Z."/>
            <person name="Liu Y."/>
            <person name="Xu W."/>
            <person name="Pan J."/>
            <person name="Luo Z.H."/>
            <person name="Li M."/>
        </authorList>
    </citation>
    <scope>NUCLEOTIDE SEQUENCE [LARGE SCALE GENOMIC DNA]</scope>
    <source>
        <strain evidence="4">HyVt-369</strain>
    </source>
</reference>
<dbReference type="InterPro" id="IPR050465">
    <property type="entry name" value="UPF0194_transport"/>
</dbReference>
<feature type="non-terminal residue" evidence="4">
    <location>
        <position position="1"/>
    </location>
</feature>